<organism evidence="1 2">
    <name type="scientific">Paraburkholderia caballeronis</name>
    <dbReference type="NCBI Taxonomy" id="416943"/>
    <lineage>
        <taxon>Bacteria</taxon>
        <taxon>Pseudomonadati</taxon>
        <taxon>Pseudomonadota</taxon>
        <taxon>Betaproteobacteria</taxon>
        <taxon>Burkholderiales</taxon>
        <taxon>Burkholderiaceae</taxon>
        <taxon>Paraburkholderia</taxon>
    </lineage>
</organism>
<dbReference type="AlphaFoldDB" id="A0A1H7GUI5"/>
<reference evidence="2" key="1">
    <citation type="submission" date="2016-10" db="EMBL/GenBank/DDBJ databases">
        <authorList>
            <person name="Varghese N."/>
            <person name="Submissions S."/>
        </authorList>
    </citation>
    <scope>NUCLEOTIDE SEQUENCE [LARGE SCALE GENOMIC DNA]</scope>
    <source>
        <strain evidence="2">LMG 26416</strain>
    </source>
</reference>
<dbReference type="Proteomes" id="UP000199120">
    <property type="component" value="Unassembled WGS sequence"/>
</dbReference>
<dbReference type="RefSeq" id="WP_090541613.1">
    <property type="nucleotide sequence ID" value="NZ_FNSR01000001.1"/>
</dbReference>
<keyword evidence="2" id="KW-1185">Reference proteome</keyword>
<sequence>MTTFVAWVGADSRGMTSMYFASDSRLSWDKDKKNAWDCGQKVYASSVAPEIFGFTGYAVIPQSIISKACQLVDKGLRSPNDEKSIEGRADWLRILVLREAEKHPKIKDEDFTIFYGVRIGHGMPGRSSFHLNTYAWDSKLKQLAHACIPMPVCSAVLKISGTGSDALGEMKKIWDASDQGNTSRTMFSAFCDSLRNGKDPYSGGEPQLVGIYREGPAKIFGVVTENGPSFQGQLDTPLSHLAKIEWRDPLFQRVDACGNVLKKAQRHARPAGV</sequence>
<dbReference type="EMBL" id="FOAJ01000002">
    <property type="protein sequence ID" value="SEK41751.1"/>
    <property type="molecule type" value="Genomic_DNA"/>
</dbReference>
<proteinExistence type="predicted"/>
<accession>A0A1H7GUI5</accession>
<dbReference type="OrthoDB" id="5184300at2"/>
<evidence type="ECO:0000313" key="1">
    <source>
        <dbReference type="EMBL" id="SEK41751.1"/>
    </source>
</evidence>
<gene>
    <name evidence="1" type="ORF">SAMN05192542_10213</name>
</gene>
<name>A0A1H7GUI5_9BURK</name>
<evidence type="ECO:0000313" key="2">
    <source>
        <dbReference type="Proteomes" id="UP000199120"/>
    </source>
</evidence>
<protein>
    <submittedName>
        <fullName evidence="1">Uncharacterized protein</fullName>
    </submittedName>
</protein>